<name>A0ABU8N929_9PSEU</name>
<evidence type="ECO:0008006" key="4">
    <source>
        <dbReference type="Google" id="ProtNLM"/>
    </source>
</evidence>
<dbReference type="RefSeq" id="WP_337715921.1">
    <property type="nucleotide sequence ID" value="NZ_JBBEGL010000005.1"/>
</dbReference>
<protein>
    <recommendedName>
        <fullName evidence="4">Subtilisin inhibitor-like</fullName>
    </recommendedName>
</protein>
<dbReference type="EMBL" id="JBBEGL010000005">
    <property type="protein sequence ID" value="MEJ2888919.1"/>
    <property type="molecule type" value="Genomic_DNA"/>
</dbReference>
<accession>A0ABU8N929</accession>
<gene>
    <name evidence="2" type="ORF">WCD41_20840</name>
</gene>
<feature type="region of interest" description="Disordered" evidence="1">
    <location>
        <begin position="145"/>
        <end position="167"/>
    </location>
</feature>
<feature type="compositionally biased region" description="Basic and acidic residues" evidence="1">
    <location>
        <begin position="90"/>
        <end position="99"/>
    </location>
</feature>
<feature type="region of interest" description="Disordered" evidence="1">
    <location>
        <begin position="50"/>
        <end position="129"/>
    </location>
</feature>
<feature type="compositionally biased region" description="Low complexity" evidence="1">
    <location>
        <begin position="50"/>
        <end position="85"/>
    </location>
</feature>
<feature type="compositionally biased region" description="Basic and acidic residues" evidence="1">
    <location>
        <begin position="110"/>
        <end position="123"/>
    </location>
</feature>
<dbReference type="Proteomes" id="UP001370100">
    <property type="component" value="Unassembled WGS sequence"/>
</dbReference>
<comment type="caution">
    <text evidence="2">The sequence shown here is derived from an EMBL/GenBank/DDBJ whole genome shotgun (WGS) entry which is preliminary data.</text>
</comment>
<proteinExistence type="predicted"/>
<evidence type="ECO:0000313" key="2">
    <source>
        <dbReference type="EMBL" id="MEJ2888919.1"/>
    </source>
</evidence>
<organism evidence="2 3">
    <name type="scientific">Actinomycetospora aeridis</name>
    <dbReference type="NCBI Taxonomy" id="3129231"/>
    <lineage>
        <taxon>Bacteria</taxon>
        <taxon>Bacillati</taxon>
        <taxon>Actinomycetota</taxon>
        <taxon>Actinomycetes</taxon>
        <taxon>Pseudonocardiales</taxon>
        <taxon>Pseudonocardiaceae</taxon>
        <taxon>Actinomycetospora</taxon>
    </lineage>
</organism>
<evidence type="ECO:0000313" key="3">
    <source>
        <dbReference type="Proteomes" id="UP001370100"/>
    </source>
</evidence>
<evidence type="ECO:0000256" key="1">
    <source>
        <dbReference type="SAM" id="MobiDB-lite"/>
    </source>
</evidence>
<keyword evidence="3" id="KW-1185">Reference proteome</keyword>
<sequence length="167" mass="17403">MSEIRSWAAGTLAAATVALGVGAGLQIARLDETVVPPVAPVVAVVSTPAPAPTARATPLPPAVTSTPTSARPTTTTRAPRTSRTAVYRCAPEEDARFDDPANPDVITNHDCPEIETSRSRAQQEEADEGPVIFGQTDAEAYRQCVRSPNSPGAAECRRITDAGGRGE</sequence>
<feature type="compositionally biased region" description="Basic and acidic residues" evidence="1">
    <location>
        <begin position="155"/>
        <end position="167"/>
    </location>
</feature>
<reference evidence="2 3" key="1">
    <citation type="submission" date="2024-03" db="EMBL/GenBank/DDBJ databases">
        <title>Actinomycetospora sp. OC33-EN06, a novel actinomycete isolated from wild orchid (Aerides multiflora).</title>
        <authorList>
            <person name="Suriyachadkun C."/>
        </authorList>
    </citation>
    <scope>NUCLEOTIDE SEQUENCE [LARGE SCALE GENOMIC DNA]</scope>
    <source>
        <strain evidence="2 3">OC33-EN06</strain>
    </source>
</reference>